<feature type="compositionally biased region" description="Low complexity" evidence="3">
    <location>
        <begin position="77"/>
        <end position="87"/>
    </location>
</feature>
<dbReference type="Proteomes" id="UP000694888">
    <property type="component" value="Unplaced"/>
</dbReference>
<evidence type="ECO:0000313" key="5">
    <source>
        <dbReference type="Proteomes" id="UP000694888"/>
    </source>
</evidence>
<dbReference type="PANTHER" id="PTHR11006:SF60">
    <property type="entry name" value="PROTEIN ARGININE N-METHYLTRANSFERASE 9"/>
    <property type="match status" value="1"/>
</dbReference>
<reference evidence="6" key="1">
    <citation type="submission" date="2025-08" db="UniProtKB">
        <authorList>
            <consortium name="RefSeq"/>
        </authorList>
    </citation>
    <scope>IDENTIFICATION</scope>
</reference>
<feature type="region of interest" description="Disordered" evidence="3">
    <location>
        <begin position="852"/>
        <end position="880"/>
    </location>
</feature>
<dbReference type="RefSeq" id="XP_012944691.1">
    <property type="nucleotide sequence ID" value="XM_013089237.2"/>
</dbReference>
<organism evidence="5 6">
    <name type="scientific">Aplysia californica</name>
    <name type="common">California sea hare</name>
    <dbReference type="NCBI Taxonomy" id="6500"/>
    <lineage>
        <taxon>Eukaryota</taxon>
        <taxon>Metazoa</taxon>
        <taxon>Spiralia</taxon>
        <taxon>Lophotrochozoa</taxon>
        <taxon>Mollusca</taxon>
        <taxon>Gastropoda</taxon>
        <taxon>Heterobranchia</taxon>
        <taxon>Euthyneura</taxon>
        <taxon>Tectipleura</taxon>
        <taxon>Aplysiida</taxon>
        <taxon>Aplysioidea</taxon>
        <taxon>Aplysiidae</taxon>
        <taxon>Aplysia</taxon>
    </lineage>
</organism>
<keyword evidence="2" id="KW-0808">Transferase</keyword>
<feature type="region of interest" description="Disordered" evidence="3">
    <location>
        <begin position="956"/>
        <end position="976"/>
    </location>
</feature>
<keyword evidence="1 2" id="KW-0949">S-adenosyl-L-methionine</keyword>
<evidence type="ECO:0000256" key="2">
    <source>
        <dbReference type="PROSITE-ProRule" id="PRU01015"/>
    </source>
</evidence>
<accession>A0ABM1ABS7</accession>
<dbReference type="SUPFAM" id="SSF53335">
    <property type="entry name" value="S-adenosyl-L-methionine-dependent methyltransferases"/>
    <property type="match status" value="1"/>
</dbReference>
<keyword evidence="5" id="KW-1185">Reference proteome</keyword>
<sequence>MAASMKSGGSDQLLSIVRPSWSEICKSISVSSGPDAVASIFELAKQALWSRNNVNSVILFATALQRIKQRSRLTTSGTFASSSTSSRSRSRSRSITHPHSINDIADRSERSSLVVVTCDDFFTHYFEYLCIALDAIGSQTEDDTEAASKGELAEAIQIIVACVMELKSKVVNNSALNEVRVKVFTSAASVLFSLDVQFEALLLARRAVHLMPNSHVAQETFENLCCHLVERWHFVMLNDKSRNTAYQQAIEFVLESDKPGLTVCDIGCGTGLLSFIAAMQRNCSKVYAIDCSIVMCKIAKELLTSSDFQASVASKVTIVNKMSSAMSVPGDMPVKADVLVTEIFDAGLFGEGILPTLCHAWNYLLKRTDSSIRAQVIPHRATLFVQAVQADHIQREHRYLLKESSFVLKSCGIAICSSVGVCCSDPYTTYDLKKIAGGYKPLSAPTKFMEVDFYDLEEISHLNEGSVGSFVLNISDNGRLDALVVWFDLHLCEGVQISTHPQNRGCWEQAVFPVSTVRLSEAQSTGREPPKDLSVHPGCQLVVHHQVKGSKLHMCVTDIAGDFRDRACDQTNCGPSLFYREESDWCQQGVFCLLVPEIALLNDYKLQSVLRETMNREVRANLSLSAVDFIHLNNGFSTLCLQALREGCRQAVTHASSPSVQQELLSQIATINNIDSSRLIMIDSPYDLMNSETFRQCSPSSGHMVLTSAQLEDSAQGTTSSLDDSCAALPAVIVACDLMDFEGRLIEGLSEQFAALRECLHSYSQIIPVPAHVEVYGVLVESEELLGLSSVQGHENTLGLHIGEYLNRFSTKNHQGITLNELSHVKLTESFKMFSIDISQLLGVPSKSAGVPTPLSADDVDPTEKVSQKEKINSEENMSGTELPLEDRAIKPIEKKMASNLSDRNSNCVIPSDVVCSSISSVNLSSLNMMSSNPASISSDFCEPSGEGSDVVPCDVDGCVPPEIADDSPQENKSRDTVLQNVGSCSCLPQSVHQVFPSSQPQGLDASLTPSTNSHLTTTEGSKATSLGKESVHCSVLLPDSQQLCASSCSEKVLEASSNDINYDEEPHQKKRRESEEGVSLSSSQVVEECVLSEEDSNSEDPLDQSIQIKVPVIASGKISALVYWFVLQFPFTQAVDSVRQGRKATKSPNISVRKTPMLQNDASVVEDAESSISVKLQSNEKPLRHSSHCVMGGHTGAEELSETEVMVKGGGSTFTEKLSDKEKLSAQLAGLSDKKEICTEGLPHSTGLSDSGESGVFSLEDCTSSRNSRKTSIEKFTDQERHVASAVDSPMKESDPLQVHSVSTLDSDHHWQQAAVVATPSEELRVCRSENLTLHCRLSQSAISFSVHS</sequence>
<dbReference type="Gene3D" id="2.70.160.11">
    <property type="entry name" value="Hnrnp arginine n-methyltransferase1"/>
    <property type="match status" value="1"/>
</dbReference>
<dbReference type="InterPro" id="IPR029063">
    <property type="entry name" value="SAM-dependent_MTases_sf"/>
</dbReference>
<feature type="region of interest" description="Disordered" evidence="3">
    <location>
        <begin position="996"/>
        <end position="1024"/>
    </location>
</feature>
<feature type="region of interest" description="Disordered" evidence="3">
    <location>
        <begin position="1060"/>
        <end position="1085"/>
    </location>
</feature>
<protein>
    <submittedName>
        <fullName evidence="6">Protein arginine N-methyltransferase 9</fullName>
    </submittedName>
</protein>
<evidence type="ECO:0000256" key="3">
    <source>
        <dbReference type="SAM" id="MobiDB-lite"/>
    </source>
</evidence>
<feature type="region of interest" description="Disordered" evidence="3">
    <location>
        <begin position="77"/>
        <end position="101"/>
    </location>
</feature>
<dbReference type="InterPro" id="IPR025714">
    <property type="entry name" value="Methyltranfer_dom"/>
</dbReference>
<proteinExistence type="predicted"/>
<evidence type="ECO:0000256" key="1">
    <source>
        <dbReference type="ARBA" id="ARBA00022691"/>
    </source>
</evidence>
<keyword evidence="2" id="KW-0489">Methyltransferase</keyword>
<feature type="compositionally biased region" description="Basic and acidic residues" evidence="3">
    <location>
        <begin position="1065"/>
        <end position="1076"/>
    </location>
</feature>
<dbReference type="CDD" id="cd02440">
    <property type="entry name" value="AdoMet_MTases"/>
    <property type="match status" value="1"/>
</dbReference>
<dbReference type="GeneID" id="101852440"/>
<evidence type="ECO:0000313" key="6">
    <source>
        <dbReference type="RefSeq" id="XP_012944691.1"/>
    </source>
</evidence>
<dbReference type="InterPro" id="IPR025799">
    <property type="entry name" value="Arg_MeTrfase"/>
</dbReference>
<feature type="domain" description="Methyltransferase" evidence="4">
    <location>
        <begin position="258"/>
        <end position="311"/>
    </location>
</feature>
<dbReference type="Pfam" id="PF13847">
    <property type="entry name" value="Methyltransf_31"/>
    <property type="match status" value="1"/>
</dbReference>
<feature type="compositionally biased region" description="Basic and acidic residues" evidence="3">
    <location>
        <begin position="862"/>
        <end position="874"/>
    </location>
</feature>
<dbReference type="Gene3D" id="3.40.50.150">
    <property type="entry name" value="Vaccinia Virus protein VP39"/>
    <property type="match status" value="1"/>
</dbReference>
<dbReference type="PANTHER" id="PTHR11006">
    <property type="entry name" value="PROTEIN ARGININE N-METHYLTRANSFERASE"/>
    <property type="match status" value="1"/>
</dbReference>
<name>A0ABM1ABS7_APLCA</name>
<dbReference type="PROSITE" id="PS51678">
    <property type="entry name" value="SAM_MT_PRMT"/>
    <property type="match status" value="1"/>
</dbReference>
<evidence type="ECO:0000259" key="4">
    <source>
        <dbReference type="Pfam" id="PF13847"/>
    </source>
</evidence>
<gene>
    <name evidence="6" type="primary">LOC101852440</name>
</gene>